<reference evidence="1" key="1">
    <citation type="submission" date="2023-07" db="EMBL/GenBank/DDBJ databases">
        <authorList>
            <person name="Aktuganov G."/>
            <person name="Boyko T."/>
            <person name="Delegan Y."/>
            <person name="Galimzianova N."/>
            <person name="Gilvanova E."/>
            <person name="Korobov V."/>
            <person name="Kuzmina L."/>
            <person name="Melentiev A."/>
            <person name="Milman P."/>
            <person name="Ryabova A."/>
            <person name="Stupak E."/>
            <person name="Yasakov T."/>
            <person name="Zharikova N."/>
            <person name="Zhurenko E."/>
        </authorList>
    </citation>
    <scope>NUCLEOTIDE SEQUENCE</scope>
    <source>
        <strain evidence="1">IB-739</strain>
    </source>
</reference>
<name>A0ABT8VIN5_9BACL</name>
<evidence type="ECO:0008006" key="3">
    <source>
        <dbReference type="Google" id="ProtNLM"/>
    </source>
</evidence>
<dbReference type="Proteomes" id="UP001168883">
    <property type="component" value="Unassembled WGS sequence"/>
</dbReference>
<accession>A0ABT8VIN5</accession>
<evidence type="ECO:0000313" key="1">
    <source>
        <dbReference type="EMBL" id="MDO3680813.1"/>
    </source>
</evidence>
<proteinExistence type="predicted"/>
<comment type="caution">
    <text evidence="1">The sequence shown here is derived from an EMBL/GenBank/DDBJ whole genome shotgun (WGS) entry which is preliminary data.</text>
</comment>
<dbReference type="EMBL" id="JAUMKJ010000047">
    <property type="protein sequence ID" value="MDO3680813.1"/>
    <property type="molecule type" value="Genomic_DNA"/>
</dbReference>
<protein>
    <recommendedName>
        <fullName evidence="3">YolD-like protein</fullName>
    </recommendedName>
</protein>
<gene>
    <name evidence="1" type="ORF">Q3C12_27775</name>
</gene>
<sequence>MNANKDVGKQVFLKLTEEDQLELFGRLRVFWSNTIEVTITIVGEHENRKIVGVVTGLDTRQGLLKVQKKEGWELIELTDVLSVGLMMEML</sequence>
<evidence type="ECO:0000313" key="2">
    <source>
        <dbReference type="Proteomes" id="UP001168883"/>
    </source>
</evidence>
<keyword evidence="2" id="KW-1185">Reference proteome</keyword>
<organism evidence="1 2">
    <name type="scientific">Paenibacillus ehimensis</name>
    <dbReference type="NCBI Taxonomy" id="79264"/>
    <lineage>
        <taxon>Bacteria</taxon>
        <taxon>Bacillati</taxon>
        <taxon>Bacillota</taxon>
        <taxon>Bacilli</taxon>
        <taxon>Bacillales</taxon>
        <taxon>Paenibacillaceae</taxon>
        <taxon>Paenibacillus</taxon>
    </lineage>
</organism>
<dbReference type="RefSeq" id="WP_152547851.1">
    <property type="nucleotide sequence ID" value="NZ_JARLKN010000118.1"/>
</dbReference>